<dbReference type="AlphaFoldDB" id="A0A2K3DM53"/>
<dbReference type="InParanoid" id="A0A2K3DM53"/>
<dbReference type="Gramene" id="PNW81615">
    <property type="protein sequence ID" value="PNW81615"/>
    <property type="gene ID" value="CHLRE_06g253852v5"/>
</dbReference>
<reference evidence="1 2" key="1">
    <citation type="journal article" date="2007" name="Science">
        <title>The Chlamydomonas genome reveals the evolution of key animal and plant functions.</title>
        <authorList>
            <person name="Merchant S.S."/>
            <person name="Prochnik S.E."/>
            <person name="Vallon O."/>
            <person name="Harris E.H."/>
            <person name="Karpowicz S.J."/>
            <person name="Witman G.B."/>
            <person name="Terry A."/>
            <person name="Salamov A."/>
            <person name="Fritz-Laylin L.K."/>
            <person name="Marechal-Drouard L."/>
            <person name="Marshall W.F."/>
            <person name="Qu L.H."/>
            <person name="Nelson D.R."/>
            <person name="Sanderfoot A.A."/>
            <person name="Spalding M.H."/>
            <person name="Kapitonov V.V."/>
            <person name="Ren Q."/>
            <person name="Ferris P."/>
            <person name="Lindquist E."/>
            <person name="Shapiro H."/>
            <person name="Lucas S.M."/>
            <person name="Grimwood J."/>
            <person name="Schmutz J."/>
            <person name="Cardol P."/>
            <person name="Cerutti H."/>
            <person name="Chanfreau G."/>
            <person name="Chen C.L."/>
            <person name="Cognat V."/>
            <person name="Croft M.T."/>
            <person name="Dent R."/>
            <person name="Dutcher S."/>
            <person name="Fernandez E."/>
            <person name="Fukuzawa H."/>
            <person name="Gonzalez-Ballester D."/>
            <person name="Gonzalez-Halphen D."/>
            <person name="Hallmann A."/>
            <person name="Hanikenne M."/>
            <person name="Hippler M."/>
            <person name="Inwood W."/>
            <person name="Jabbari K."/>
            <person name="Kalanon M."/>
            <person name="Kuras R."/>
            <person name="Lefebvre P.A."/>
            <person name="Lemaire S.D."/>
            <person name="Lobanov A.V."/>
            <person name="Lohr M."/>
            <person name="Manuell A."/>
            <person name="Meier I."/>
            <person name="Mets L."/>
            <person name="Mittag M."/>
            <person name="Mittelmeier T."/>
            <person name="Moroney J.V."/>
            <person name="Moseley J."/>
            <person name="Napoli C."/>
            <person name="Nedelcu A.M."/>
            <person name="Niyogi K."/>
            <person name="Novoselov S.V."/>
            <person name="Paulsen I.T."/>
            <person name="Pazour G."/>
            <person name="Purton S."/>
            <person name="Ral J.P."/>
            <person name="Riano-Pachon D.M."/>
            <person name="Riekhof W."/>
            <person name="Rymarquis L."/>
            <person name="Schroda M."/>
            <person name="Stern D."/>
            <person name="Umen J."/>
            <person name="Willows R."/>
            <person name="Wilson N."/>
            <person name="Zimmer S.L."/>
            <person name="Allmer J."/>
            <person name="Balk J."/>
            <person name="Bisova K."/>
            <person name="Chen C.J."/>
            <person name="Elias M."/>
            <person name="Gendler K."/>
            <person name="Hauser C."/>
            <person name="Lamb M.R."/>
            <person name="Ledford H."/>
            <person name="Long J.C."/>
            <person name="Minagawa J."/>
            <person name="Page M.D."/>
            <person name="Pan J."/>
            <person name="Pootakham W."/>
            <person name="Roje S."/>
            <person name="Rose A."/>
            <person name="Stahlberg E."/>
            <person name="Terauchi A.M."/>
            <person name="Yang P."/>
            <person name="Ball S."/>
            <person name="Bowler C."/>
            <person name="Dieckmann C.L."/>
            <person name="Gladyshev V.N."/>
            <person name="Green P."/>
            <person name="Jorgensen R."/>
            <person name="Mayfield S."/>
            <person name="Mueller-Roeber B."/>
            <person name="Rajamani S."/>
            <person name="Sayre R.T."/>
            <person name="Brokstein P."/>
            <person name="Dubchak I."/>
            <person name="Goodstein D."/>
            <person name="Hornick L."/>
            <person name="Huang Y.W."/>
            <person name="Jhaveri J."/>
            <person name="Luo Y."/>
            <person name="Martinez D."/>
            <person name="Ngau W.C."/>
            <person name="Otillar B."/>
            <person name="Poliakov A."/>
            <person name="Porter A."/>
            <person name="Szajkowski L."/>
            <person name="Werner G."/>
            <person name="Zhou K."/>
            <person name="Grigoriev I.V."/>
            <person name="Rokhsar D.S."/>
            <person name="Grossman A.R."/>
        </authorList>
    </citation>
    <scope>NUCLEOTIDE SEQUENCE [LARGE SCALE GENOMIC DNA]</scope>
    <source>
        <strain evidence="2">CC-503</strain>
    </source>
</reference>
<dbReference type="SUPFAM" id="SSF54001">
    <property type="entry name" value="Cysteine proteinases"/>
    <property type="match status" value="1"/>
</dbReference>
<proteinExistence type="predicted"/>
<dbReference type="Pfam" id="PF10275">
    <property type="entry name" value="Peptidase_C65"/>
    <property type="match status" value="1"/>
</dbReference>
<dbReference type="GeneID" id="66053552"/>
<gene>
    <name evidence="1" type="ORF">CHLRE_06g253852v5</name>
</gene>
<dbReference type="Proteomes" id="UP000006906">
    <property type="component" value="Chromosome 6"/>
</dbReference>
<evidence type="ECO:0000313" key="1">
    <source>
        <dbReference type="EMBL" id="PNW81615.1"/>
    </source>
</evidence>
<organism evidence="1 2">
    <name type="scientific">Chlamydomonas reinhardtii</name>
    <name type="common">Chlamydomonas smithii</name>
    <dbReference type="NCBI Taxonomy" id="3055"/>
    <lineage>
        <taxon>Eukaryota</taxon>
        <taxon>Viridiplantae</taxon>
        <taxon>Chlorophyta</taxon>
        <taxon>core chlorophytes</taxon>
        <taxon>Chlorophyceae</taxon>
        <taxon>CS clade</taxon>
        <taxon>Chlamydomonadales</taxon>
        <taxon>Chlamydomonadaceae</taxon>
        <taxon>Chlamydomonas</taxon>
    </lineage>
</organism>
<keyword evidence="2" id="KW-1185">Reference proteome</keyword>
<accession>A0A2K3DM53</accession>
<dbReference type="Gene3D" id="3.30.200.60">
    <property type="entry name" value="Peptidase C65 Otubain, subdomain 1"/>
    <property type="match status" value="1"/>
</dbReference>
<dbReference type="EMBL" id="CM008967">
    <property type="protein sequence ID" value="PNW81615.1"/>
    <property type="molecule type" value="Genomic_DNA"/>
</dbReference>
<name>A0A2K3DM53_CHLRE</name>
<protein>
    <submittedName>
        <fullName evidence="1">Uncharacterized protein</fullName>
    </submittedName>
</protein>
<sequence length="122" mass="12694">MACKLQAAATSTRDSDDPGSFSFGWDYTGLTLRQICERHVLPMGVEVEQLQIIAACTALGVTLAVLDVAGSAVGAIKHGPAAQQHGPPVAWVAHLLPGHYDVIYPARPLDVAPGGQLVAAII</sequence>
<dbReference type="KEGG" id="cre:CHLRE_06g253852v5"/>
<dbReference type="PANTHER" id="PTHR12931:SF15">
    <property type="entry name" value="UBIQUITIN THIOESTERASE OTUBAIN-LIKE"/>
    <property type="match status" value="1"/>
</dbReference>
<dbReference type="InterPro" id="IPR038765">
    <property type="entry name" value="Papain-like_cys_pep_sf"/>
</dbReference>
<dbReference type="RefSeq" id="XP_042923350.1">
    <property type="nucleotide sequence ID" value="XM_043062652.1"/>
</dbReference>
<dbReference type="PANTHER" id="PTHR12931">
    <property type="entry name" value="UBIQUITIN THIOLESTERASE PROTEIN OTUB"/>
    <property type="match status" value="1"/>
</dbReference>
<dbReference type="STRING" id="3055.A0A2K3DM53"/>
<dbReference type="InterPro" id="IPR019400">
    <property type="entry name" value="Peptidase_C65_otubain"/>
</dbReference>
<dbReference type="InterPro" id="IPR042468">
    <property type="entry name" value="Peptidase_C65_otubain_sub1"/>
</dbReference>
<dbReference type="OrthoDB" id="18915at2759"/>
<evidence type="ECO:0000313" key="2">
    <source>
        <dbReference type="Proteomes" id="UP000006906"/>
    </source>
</evidence>